<evidence type="ECO:0000313" key="4">
    <source>
        <dbReference type="Proteomes" id="UP000003835"/>
    </source>
</evidence>
<gene>
    <name evidence="3" type="ORF">MC7420_7997</name>
</gene>
<evidence type="ECO:0000313" key="3">
    <source>
        <dbReference type="EMBL" id="EDX78259.1"/>
    </source>
</evidence>
<dbReference type="OrthoDB" id="7788186at2"/>
<name>B4VIY4_9CYAN</name>
<feature type="transmembrane region" description="Helical" evidence="1">
    <location>
        <begin position="138"/>
        <end position="159"/>
    </location>
</feature>
<keyword evidence="1" id="KW-0812">Transmembrane</keyword>
<dbReference type="InterPro" id="IPR000253">
    <property type="entry name" value="FHA_dom"/>
</dbReference>
<feature type="domain" description="FHA" evidence="2">
    <location>
        <begin position="24"/>
        <end position="84"/>
    </location>
</feature>
<dbReference type="EMBL" id="DS989842">
    <property type="protein sequence ID" value="EDX78259.1"/>
    <property type="molecule type" value="Genomic_DNA"/>
</dbReference>
<keyword evidence="4" id="KW-1185">Reference proteome</keyword>
<evidence type="ECO:0000259" key="2">
    <source>
        <dbReference type="PROSITE" id="PS50006"/>
    </source>
</evidence>
<dbReference type="InterPro" id="IPR008984">
    <property type="entry name" value="SMAD_FHA_dom_sf"/>
</dbReference>
<dbReference type="Pfam" id="PF00498">
    <property type="entry name" value="FHA"/>
    <property type="match status" value="1"/>
</dbReference>
<accession>B4VIY4</accession>
<dbReference type="STRING" id="118168.MC7420_7997"/>
<dbReference type="RefSeq" id="WP_006098693.1">
    <property type="nucleotide sequence ID" value="NZ_DS989842.1"/>
</dbReference>
<organism evidence="3 4">
    <name type="scientific">Coleofasciculus chthonoplastes PCC 7420</name>
    <dbReference type="NCBI Taxonomy" id="118168"/>
    <lineage>
        <taxon>Bacteria</taxon>
        <taxon>Bacillati</taxon>
        <taxon>Cyanobacteriota</taxon>
        <taxon>Cyanophyceae</taxon>
        <taxon>Coleofasciculales</taxon>
        <taxon>Coleofasciculaceae</taxon>
        <taxon>Coleofasciculus</taxon>
    </lineage>
</organism>
<dbReference type="SMART" id="SM00240">
    <property type="entry name" value="FHA"/>
    <property type="match status" value="1"/>
</dbReference>
<reference evidence="3 4" key="1">
    <citation type="submission" date="2008-07" db="EMBL/GenBank/DDBJ databases">
        <authorList>
            <person name="Tandeau de Marsac N."/>
            <person name="Ferriera S."/>
            <person name="Johnson J."/>
            <person name="Kravitz S."/>
            <person name="Beeson K."/>
            <person name="Sutton G."/>
            <person name="Rogers Y.-H."/>
            <person name="Friedman R."/>
            <person name="Frazier M."/>
            <person name="Venter J.C."/>
        </authorList>
    </citation>
    <scope>NUCLEOTIDE SEQUENCE [LARGE SCALE GENOMIC DNA]</scope>
    <source>
        <strain evidence="3 4">PCC 7420</strain>
    </source>
</reference>
<dbReference type="AlphaFoldDB" id="B4VIY4"/>
<sequence>MYIQLTWEDPEMGEVKRSLLAAPIAIGRELDQMPEYWGGESVSRLELANPEISRFHVLITVANNQIYITDQRSANGTFLNGRPLRQANQPISFKDTLRMGPYKMTATLVHSNDLNATAQSPNVASFKPSVKSIPQKKVVIWAIGIGVLLLTTFGAWAVASTILERSRPQPSPTAPSSSSLVK</sequence>
<keyword evidence="1" id="KW-0472">Membrane</keyword>
<keyword evidence="1" id="KW-1133">Transmembrane helix</keyword>
<dbReference type="Proteomes" id="UP000003835">
    <property type="component" value="Unassembled WGS sequence"/>
</dbReference>
<protein>
    <submittedName>
        <fullName evidence="3">FHA domain protein</fullName>
    </submittedName>
</protein>
<dbReference type="Gene3D" id="2.60.200.20">
    <property type="match status" value="1"/>
</dbReference>
<proteinExistence type="predicted"/>
<evidence type="ECO:0000256" key="1">
    <source>
        <dbReference type="SAM" id="Phobius"/>
    </source>
</evidence>
<dbReference type="HOGENOM" id="CLU_1479662_0_0_3"/>
<dbReference type="eggNOG" id="COG1716">
    <property type="taxonomic scope" value="Bacteria"/>
</dbReference>
<dbReference type="PROSITE" id="PS50006">
    <property type="entry name" value="FHA_DOMAIN"/>
    <property type="match status" value="1"/>
</dbReference>
<dbReference type="CDD" id="cd00060">
    <property type="entry name" value="FHA"/>
    <property type="match status" value="1"/>
</dbReference>
<dbReference type="SUPFAM" id="SSF49879">
    <property type="entry name" value="SMAD/FHA domain"/>
    <property type="match status" value="1"/>
</dbReference>